<dbReference type="Gene3D" id="3.40.630.30">
    <property type="match status" value="2"/>
</dbReference>
<organism evidence="4 5">
    <name type="scientific">Litorilinea aerophila</name>
    <dbReference type="NCBI Taxonomy" id="1204385"/>
    <lineage>
        <taxon>Bacteria</taxon>
        <taxon>Bacillati</taxon>
        <taxon>Chloroflexota</taxon>
        <taxon>Caldilineae</taxon>
        <taxon>Caldilineales</taxon>
        <taxon>Caldilineaceae</taxon>
        <taxon>Litorilinea</taxon>
    </lineage>
</organism>
<accession>A0A540VLM1</accession>
<sequence length="325" mass="34978">MTQRMTRPKLTLQPIQPGEIGQATAMATVWNAACGADWMISPQFAASATRPPANGCQAGRLAVADGEPLGFVLASTRTAPPDGPTWGWLDGLAVTPAAQGQGIGRLLADWAEGWLAEQGCRTVQVGGGSRSLVTGLPTELESQPFFARRGYAKTPTEAEVWDMAANLAGYTPPADLPAIPGQVRPAHPGDAAALLDFVRRAFPDSWYPEVAEFLADGGRPSDFMLLWTERGVDGFCQLTFLDSRRPLNRFYPFRLPQPWGHLGPVGVSADRRGQGFGLALVDAGLRRLHNNGVNGCIIHGVSRPASLARFDFTPHRPYARLQKSL</sequence>
<feature type="domain" description="N-acetyltransferase" evidence="3">
    <location>
        <begin position="181"/>
        <end position="325"/>
    </location>
</feature>
<dbReference type="Proteomes" id="UP000317371">
    <property type="component" value="Unassembled WGS sequence"/>
</dbReference>
<evidence type="ECO:0000256" key="2">
    <source>
        <dbReference type="ARBA" id="ARBA00023315"/>
    </source>
</evidence>
<proteinExistence type="predicted"/>
<dbReference type="PANTHER" id="PTHR43877">
    <property type="entry name" value="AMINOALKYLPHOSPHONATE N-ACETYLTRANSFERASE-RELATED-RELATED"/>
    <property type="match status" value="1"/>
</dbReference>
<evidence type="ECO:0000259" key="3">
    <source>
        <dbReference type="PROSITE" id="PS51186"/>
    </source>
</evidence>
<dbReference type="CDD" id="cd04301">
    <property type="entry name" value="NAT_SF"/>
    <property type="match status" value="2"/>
</dbReference>
<dbReference type="AlphaFoldDB" id="A0A540VLM1"/>
<keyword evidence="2" id="KW-0012">Acyltransferase</keyword>
<reference evidence="4 5" key="1">
    <citation type="submission" date="2019-06" db="EMBL/GenBank/DDBJ databases">
        <title>Genome sequence of Litorilinea aerophila BAA-2444.</title>
        <authorList>
            <person name="Maclea K.S."/>
            <person name="Maurais E.G."/>
            <person name="Iannazzi L.C."/>
        </authorList>
    </citation>
    <scope>NUCLEOTIDE SEQUENCE [LARGE SCALE GENOMIC DNA]</scope>
    <source>
        <strain evidence="4 5">ATCC BAA-2444</strain>
    </source>
</reference>
<dbReference type="InterPro" id="IPR016181">
    <property type="entry name" value="Acyl_CoA_acyltransferase"/>
</dbReference>
<evidence type="ECO:0000256" key="1">
    <source>
        <dbReference type="ARBA" id="ARBA00022679"/>
    </source>
</evidence>
<name>A0A540VLM1_9CHLR</name>
<dbReference type="InterPro" id="IPR000182">
    <property type="entry name" value="GNAT_dom"/>
</dbReference>
<dbReference type="PROSITE" id="PS51186">
    <property type="entry name" value="GNAT"/>
    <property type="match status" value="2"/>
</dbReference>
<evidence type="ECO:0000313" key="5">
    <source>
        <dbReference type="Proteomes" id="UP000317371"/>
    </source>
</evidence>
<dbReference type="OrthoDB" id="2861902at2"/>
<feature type="domain" description="N-acetyltransferase" evidence="3">
    <location>
        <begin position="10"/>
        <end position="168"/>
    </location>
</feature>
<dbReference type="SUPFAM" id="SSF55729">
    <property type="entry name" value="Acyl-CoA N-acyltransferases (Nat)"/>
    <property type="match status" value="2"/>
</dbReference>
<dbReference type="InParanoid" id="A0A540VLM1"/>
<protein>
    <submittedName>
        <fullName evidence="4">GNAT family N-acetyltransferase</fullName>
    </submittedName>
</protein>
<evidence type="ECO:0000313" key="4">
    <source>
        <dbReference type="EMBL" id="TQE97657.1"/>
    </source>
</evidence>
<comment type="caution">
    <text evidence="4">The sequence shown here is derived from an EMBL/GenBank/DDBJ whole genome shotgun (WGS) entry which is preliminary data.</text>
</comment>
<keyword evidence="5" id="KW-1185">Reference proteome</keyword>
<dbReference type="Pfam" id="PF00583">
    <property type="entry name" value="Acetyltransf_1"/>
    <property type="match status" value="2"/>
</dbReference>
<dbReference type="InterPro" id="IPR050832">
    <property type="entry name" value="Bact_Acetyltransf"/>
</dbReference>
<dbReference type="GO" id="GO:0016747">
    <property type="term" value="F:acyltransferase activity, transferring groups other than amino-acyl groups"/>
    <property type="evidence" value="ECO:0007669"/>
    <property type="project" value="InterPro"/>
</dbReference>
<keyword evidence="1 4" id="KW-0808">Transferase</keyword>
<dbReference type="EMBL" id="VIGC01000002">
    <property type="protein sequence ID" value="TQE97657.1"/>
    <property type="molecule type" value="Genomic_DNA"/>
</dbReference>
<gene>
    <name evidence="4" type="ORF">FKZ61_01945</name>
</gene>